<keyword evidence="1" id="KW-0808">Transferase</keyword>
<keyword evidence="5" id="KW-1185">Reference proteome</keyword>
<dbReference type="InterPro" id="IPR003594">
    <property type="entry name" value="HATPase_dom"/>
</dbReference>
<dbReference type="PANTHER" id="PTHR35526:SF3">
    <property type="entry name" value="ANTI-SIGMA-F FACTOR RSBW"/>
    <property type="match status" value="1"/>
</dbReference>
<evidence type="ECO:0000259" key="2">
    <source>
        <dbReference type="Pfam" id="PF13581"/>
    </source>
</evidence>
<dbReference type="InterPro" id="IPR036890">
    <property type="entry name" value="HATPase_C_sf"/>
</dbReference>
<dbReference type="SUPFAM" id="SSF55874">
    <property type="entry name" value="ATPase domain of HSP90 chaperone/DNA topoisomerase II/histidine kinase"/>
    <property type="match status" value="1"/>
</dbReference>
<dbReference type="RefSeq" id="WP_203741691.1">
    <property type="nucleotide sequence ID" value="NZ_BAAAUC010000003.1"/>
</dbReference>
<gene>
    <name evidence="4" type="ORF">Acy02nite_34340</name>
</gene>
<evidence type="ECO:0000313" key="5">
    <source>
        <dbReference type="Proteomes" id="UP000619479"/>
    </source>
</evidence>
<dbReference type="Pfam" id="PF13581">
    <property type="entry name" value="HATPase_c_2"/>
    <property type="match status" value="1"/>
</dbReference>
<keyword evidence="1" id="KW-0723">Serine/threonine-protein kinase</keyword>
<name>A0A919IHF7_9ACTN</name>
<dbReference type="NCBIfam" id="NF041045">
    <property type="entry name" value="RsbA_anti_sig"/>
    <property type="match status" value="1"/>
</dbReference>
<sequence length="299" mass="31414">MTDHPALLYRDLDEYLSGTTAFVRAAVAAGEPVLAAVPDKNLAALRDALADLGDAVRYVDLTVAGRNPGRILPGVLLPFAAAHPGRRVAVIQEALWPGRGPLEQTACMQHDALVSSVLTGAVLCPFDTGALPATWVRDAYRTHPVLITDGEARANELYSASVRFDVPLPPVPETAATLAFATVDDLAAVRGFTGRVAGRAGLPEFGVEDLVVAINELAENTILHSPAGGVVAIWAEPPVLVCQVDDRGFVADPLAGRIPPSATTEGGRGLLLANQLCDLVRIHTRPGGTSIRLHMELVA</sequence>
<dbReference type="PANTHER" id="PTHR35526">
    <property type="entry name" value="ANTI-SIGMA-F FACTOR RSBW-RELATED"/>
    <property type="match status" value="1"/>
</dbReference>
<dbReference type="AlphaFoldDB" id="A0A919IHF7"/>
<dbReference type="Proteomes" id="UP000619479">
    <property type="component" value="Unassembled WGS sequence"/>
</dbReference>
<evidence type="ECO:0000313" key="4">
    <source>
        <dbReference type="EMBL" id="GID65553.1"/>
    </source>
</evidence>
<dbReference type="Pfam" id="PF14417">
    <property type="entry name" value="MEDS"/>
    <property type="match status" value="1"/>
</dbReference>
<dbReference type="EMBL" id="BOMH01000026">
    <property type="protein sequence ID" value="GID65553.1"/>
    <property type="molecule type" value="Genomic_DNA"/>
</dbReference>
<protein>
    <submittedName>
        <fullName evidence="4">Anti-sigma regulatory factor</fullName>
    </submittedName>
</protein>
<dbReference type="InterPro" id="IPR025847">
    <property type="entry name" value="MEDS_domain"/>
</dbReference>
<dbReference type="GO" id="GO:0004674">
    <property type="term" value="F:protein serine/threonine kinase activity"/>
    <property type="evidence" value="ECO:0007669"/>
    <property type="project" value="UniProtKB-KW"/>
</dbReference>
<evidence type="ECO:0000256" key="1">
    <source>
        <dbReference type="ARBA" id="ARBA00022527"/>
    </source>
</evidence>
<dbReference type="CDD" id="cd16936">
    <property type="entry name" value="HATPase_RsbW-like"/>
    <property type="match status" value="1"/>
</dbReference>
<comment type="caution">
    <text evidence="4">The sequence shown here is derived from an EMBL/GenBank/DDBJ whole genome shotgun (WGS) entry which is preliminary data.</text>
</comment>
<dbReference type="InterPro" id="IPR050267">
    <property type="entry name" value="Anti-sigma-factor_SerPK"/>
</dbReference>
<feature type="domain" description="Histidine kinase/HSP90-like ATPase" evidence="2">
    <location>
        <begin position="181"/>
        <end position="293"/>
    </location>
</feature>
<reference evidence="4" key="1">
    <citation type="submission" date="2021-01" db="EMBL/GenBank/DDBJ databases">
        <title>Whole genome shotgun sequence of Actinoplanes cyaneus NBRC 14990.</title>
        <authorList>
            <person name="Komaki H."/>
            <person name="Tamura T."/>
        </authorList>
    </citation>
    <scope>NUCLEOTIDE SEQUENCE</scope>
    <source>
        <strain evidence="4">NBRC 14990</strain>
    </source>
</reference>
<evidence type="ECO:0000259" key="3">
    <source>
        <dbReference type="Pfam" id="PF14417"/>
    </source>
</evidence>
<feature type="domain" description="MEDS" evidence="3">
    <location>
        <begin position="3"/>
        <end position="144"/>
    </location>
</feature>
<dbReference type="InterPro" id="IPR047718">
    <property type="entry name" value="RsbA-like_anti_sig"/>
</dbReference>
<proteinExistence type="predicted"/>
<dbReference type="Gene3D" id="3.30.565.10">
    <property type="entry name" value="Histidine kinase-like ATPase, C-terminal domain"/>
    <property type="match status" value="1"/>
</dbReference>
<keyword evidence="1" id="KW-0418">Kinase</keyword>
<accession>A0A919IHF7</accession>
<organism evidence="4 5">
    <name type="scientific">Actinoplanes cyaneus</name>
    <dbReference type="NCBI Taxonomy" id="52696"/>
    <lineage>
        <taxon>Bacteria</taxon>
        <taxon>Bacillati</taxon>
        <taxon>Actinomycetota</taxon>
        <taxon>Actinomycetes</taxon>
        <taxon>Micromonosporales</taxon>
        <taxon>Micromonosporaceae</taxon>
        <taxon>Actinoplanes</taxon>
    </lineage>
</organism>